<accession>A0ABV8CQW8</accession>
<proteinExistence type="predicted"/>
<dbReference type="Pfam" id="PF10689">
    <property type="entry name" value="DUF2496"/>
    <property type="match status" value="1"/>
</dbReference>
<comment type="caution">
    <text evidence="1">The sequence shown here is derived from an EMBL/GenBank/DDBJ whole genome shotgun (WGS) entry which is preliminary data.</text>
</comment>
<protein>
    <submittedName>
        <fullName evidence="1">DUF2496 domain-containing protein</fullName>
    </submittedName>
</protein>
<evidence type="ECO:0000313" key="1">
    <source>
        <dbReference type="EMBL" id="MFC3914297.1"/>
    </source>
</evidence>
<dbReference type="Proteomes" id="UP001595692">
    <property type="component" value="Unassembled WGS sequence"/>
</dbReference>
<reference evidence="2" key="1">
    <citation type="journal article" date="2019" name="Int. J. Syst. Evol. Microbiol.">
        <title>The Global Catalogue of Microorganisms (GCM) 10K type strain sequencing project: providing services to taxonomists for standard genome sequencing and annotation.</title>
        <authorList>
            <consortium name="The Broad Institute Genomics Platform"/>
            <consortium name="The Broad Institute Genome Sequencing Center for Infectious Disease"/>
            <person name="Wu L."/>
            <person name="Ma J."/>
        </authorList>
    </citation>
    <scope>NUCLEOTIDE SEQUENCE [LARGE SCALE GENOMIC DNA]</scope>
    <source>
        <strain evidence="2">CCUG 54939</strain>
    </source>
</reference>
<sequence length="59" mass="6805">MSLQQAEPHVILAVDLIELLELHQQPPERVLAALELVKRDYQRKLARQQAMPTTSRTTE</sequence>
<dbReference type="EMBL" id="JBHSAF010000014">
    <property type="protein sequence ID" value="MFC3914297.1"/>
    <property type="molecule type" value="Genomic_DNA"/>
</dbReference>
<evidence type="ECO:0000313" key="2">
    <source>
        <dbReference type="Proteomes" id="UP001595692"/>
    </source>
</evidence>
<dbReference type="InterPro" id="IPR019630">
    <property type="entry name" value="DUF2496_YbaM-rel"/>
</dbReference>
<keyword evidence="2" id="KW-1185">Reference proteome</keyword>
<gene>
    <name evidence="1" type="ORF">ACFOSS_12575</name>
</gene>
<organism evidence="1 2">
    <name type="scientific">Pseudaeromonas sharmana</name>
    <dbReference type="NCBI Taxonomy" id="328412"/>
    <lineage>
        <taxon>Bacteria</taxon>
        <taxon>Pseudomonadati</taxon>
        <taxon>Pseudomonadota</taxon>
        <taxon>Gammaproteobacteria</taxon>
        <taxon>Aeromonadales</taxon>
        <taxon>Aeromonadaceae</taxon>
        <taxon>Pseudaeromonas</taxon>
    </lineage>
</organism>
<dbReference type="RefSeq" id="WP_377153016.1">
    <property type="nucleotide sequence ID" value="NZ_JBHSAF010000014.1"/>
</dbReference>
<name>A0ABV8CQW8_9GAMM</name>